<reference evidence="3 4" key="1">
    <citation type="submission" date="2015-08" db="EMBL/GenBank/DDBJ databases">
        <title>Ancestral chromatin configuration constrains chromatin evolution on differentiating sex chromosomes in Drosophila.</title>
        <authorList>
            <person name="Zhou Q."/>
            <person name="Bachtrog D."/>
        </authorList>
    </citation>
    <scope>NUCLEOTIDE SEQUENCE [LARGE SCALE GENOMIC DNA]</scope>
    <source>
        <tissue evidence="3">Whole larvae</tissue>
    </source>
</reference>
<proteinExistence type="predicted"/>
<feature type="coiled-coil region" evidence="1">
    <location>
        <begin position="100"/>
        <end position="137"/>
    </location>
</feature>
<dbReference type="Proteomes" id="UP000494163">
    <property type="component" value="Chromosome X"/>
</dbReference>
<evidence type="ECO:0000313" key="4">
    <source>
        <dbReference type="Proteomes" id="UP000494163"/>
    </source>
</evidence>
<dbReference type="AlphaFoldDB" id="A0A0M3QZJ0"/>
<feature type="coiled-coil region" evidence="1">
    <location>
        <begin position="200"/>
        <end position="371"/>
    </location>
</feature>
<feature type="compositionally biased region" description="Basic and acidic residues" evidence="2">
    <location>
        <begin position="1"/>
        <end position="13"/>
    </location>
</feature>
<protein>
    <submittedName>
        <fullName evidence="3">Maker341</fullName>
    </submittedName>
</protein>
<accession>A0A0M3QZJ0</accession>
<feature type="region of interest" description="Disordered" evidence="2">
    <location>
        <begin position="1"/>
        <end position="31"/>
    </location>
</feature>
<organism evidence="3 4">
    <name type="scientific">Drosophila busckii</name>
    <name type="common">Fruit fly</name>
    <dbReference type="NCBI Taxonomy" id="30019"/>
    <lineage>
        <taxon>Eukaryota</taxon>
        <taxon>Metazoa</taxon>
        <taxon>Ecdysozoa</taxon>
        <taxon>Arthropoda</taxon>
        <taxon>Hexapoda</taxon>
        <taxon>Insecta</taxon>
        <taxon>Pterygota</taxon>
        <taxon>Neoptera</taxon>
        <taxon>Endopterygota</taxon>
        <taxon>Diptera</taxon>
        <taxon>Brachycera</taxon>
        <taxon>Muscomorpha</taxon>
        <taxon>Ephydroidea</taxon>
        <taxon>Drosophilidae</taxon>
        <taxon>Drosophila</taxon>
    </lineage>
</organism>
<feature type="compositionally biased region" description="Polar residues" evidence="2">
    <location>
        <begin position="474"/>
        <end position="489"/>
    </location>
</feature>
<dbReference type="EMBL" id="CP012528">
    <property type="protein sequence ID" value="ALC49503.1"/>
    <property type="molecule type" value="Genomic_DNA"/>
</dbReference>
<dbReference type="SMR" id="A0A0M3QZJ0"/>
<evidence type="ECO:0000256" key="2">
    <source>
        <dbReference type="SAM" id="MobiDB-lite"/>
    </source>
</evidence>
<feature type="region of interest" description="Disordered" evidence="2">
    <location>
        <begin position="465"/>
        <end position="498"/>
    </location>
</feature>
<gene>
    <name evidence="3" type="ORF">Dbus_chrXg1359</name>
</gene>
<evidence type="ECO:0000313" key="3">
    <source>
        <dbReference type="EMBL" id="ALC49503.1"/>
    </source>
</evidence>
<keyword evidence="1" id="KW-0175">Coiled coil</keyword>
<sequence length="524" mass="60430">MPKFEKNRDEHLFPKPYSKGVEGGSSSQQCQNACNNTKNADGEDNHKLFNCANSLSTQNVLKRFMKYHKTSIQNCKSQSKEVLSKVNETSLSMMEKDCEITQLKQRVDEQDKLLQVLEEERINIEKDAEALKQLRDDDLSKYVTLEVGYDQDIVILNNVIEEQSKKLQVADEMLKSEIVAQRDLWGAQKNEMTSKFEQELLQLDLMSQKAKEAYQVLENELQHVIEARDRECARKESLRVEMDAMNEMCENTKRENNVLSMQLLEQAELSKDYDLKTQQLTELEQVLLREQAKYKNEREQQQEEIQLLQAKFERSTSDKEHYATELKKSKEQVDELQQKLQLLELESANNKNDYENQRAKHVEQLNALTAVHKQELLSVQKNYNDIVKQDKEKSKTIAELEFKIGRLGSVLEQPIAASANIQEADELNSPDLAEATSNESSCIMEIRDIATSVAVKNQARNRNIRTKAGKRSNRQPISSYQSDFESNSDGDYVNSKELTGLPKAKRSRLFVKSDNDKLFANLKK</sequence>
<dbReference type="OMA" id="TAMENEM"/>
<evidence type="ECO:0000256" key="1">
    <source>
        <dbReference type="SAM" id="Coils"/>
    </source>
</evidence>
<name>A0A0M3QZJ0_DROBS</name>
<keyword evidence="4" id="KW-1185">Reference proteome</keyword>